<dbReference type="AlphaFoldDB" id="A0A6L8LGJ3"/>
<comment type="subcellular location">
    <subcellularLocation>
        <location evidence="1 8">Cell membrane</location>
        <topology evidence="1 8">Multi-pass membrane protein</topology>
    </subcellularLocation>
</comment>
<feature type="transmembrane region" description="Helical" evidence="8">
    <location>
        <begin position="471"/>
        <end position="490"/>
    </location>
</feature>
<gene>
    <name evidence="11" type="ORF">GR167_07965</name>
</gene>
<feature type="transmembrane region" description="Helical" evidence="8">
    <location>
        <begin position="363"/>
        <end position="380"/>
    </location>
</feature>
<dbReference type="PROSITE" id="PS50928">
    <property type="entry name" value="ABC_TM1"/>
    <property type="match status" value="1"/>
</dbReference>
<dbReference type="InterPro" id="IPR000515">
    <property type="entry name" value="MetI-like"/>
</dbReference>
<evidence type="ECO:0000256" key="2">
    <source>
        <dbReference type="ARBA" id="ARBA00007069"/>
    </source>
</evidence>
<feature type="domain" description="ABC transmembrane type-1" evidence="10">
    <location>
        <begin position="330"/>
        <end position="538"/>
    </location>
</feature>
<comment type="similarity">
    <text evidence="2">Belongs to the binding-protein-dependent transport system permease family. CysTW subfamily.</text>
</comment>
<evidence type="ECO:0000256" key="4">
    <source>
        <dbReference type="ARBA" id="ARBA00022475"/>
    </source>
</evidence>
<dbReference type="SUPFAM" id="SSF161098">
    <property type="entry name" value="MetI-like"/>
    <property type="match status" value="1"/>
</dbReference>
<keyword evidence="12" id="KW-1185">Reference proteome</keyword>
<evidence type="ECO:0000256" key="6">
    <source>
        <dbReference type="ARBA" id="ARBA00022989"/>
    </source>
</evidence>
<feature type="transmembrane region" description="Helical" evidence="8">
    <location>
        <begin position="334"/>
        <end position="356"/>
    </location>
</feature>
<evidence type="ECO:0000256" key="3">
    <source>
        <dbReference type="ARBA" id="ARBA00022448"/>
    </source>
</evidence>
<keyword evidence="3 8" id="KW-0813">Transport</keyword>
<feature type="transmembrane region" description="Helical" evidence="8">
    <location>
        <begin position="517"/>
        <end position="538"/>
    </location>
</feature>
<evidence type="ECO:0000313" key="12">
    <source>
        <dbReference type="Proteomes" id="UP000479043"/>
    </source>
</evidence>
<dbReference type="PANTHER" id="PTHR42929">
    <property type="entry name" value="INNER MEMBRANE ABC TRANSPORTER PERMEASE PROTEIN YDCU-RELATED-RELATED"/>
    <property type="match status" value="1"/>
</dbReference>
<evidence type="ECO:0000256" key="5">
    <source>
        <dbReference type="ARBA" id="ARBA00022692"/>
    </source>
</evidence>
<dbReference type="Proteomes" id="UP000479043">
    <property type="component" value="Unassembled WGS sequence"/>
</dbReference>
<dbReference type="InterPro" id="IPR035906">
    <property type="entry name" value="MetI-like_sf"/>
</dbReference>
<keyword evidence="6 8" id="KW-1133">Transmembrane helix</keyword>
<protein>
    <submittedName>
        <fullName evidence="11">ABC transporter permease subunit</fullName>
    </submittedName>
</protein>
<dbReference type="GO" id="GO:0055085">
    <property type="term" value="P:transmembrane transport"/>
    <property type="evidence" value="ECO:0007669"/>
    <property type="project" value="InterPro"/>
</dbReference>
<evidence type="ECO:0000313" key="11">
    <source>
        <dbReference type="EMBL" id="MYM55237.1"/>
    </source>
</evidence>
<accession>A0A6L8LGJ3</accession>
<dbReference type="Pfam" id="PF00528">
    <property type="entry name" value="BPD_transp_1"/>
    <property type="match status" value="1"/>
</dbReference>
<evidence type="ECO:0000256" key="8">
    <source>
        <dbReference type="RuleBase" id="RU363032"/>
    </source>
</evidence>
<dbReference type="GO" id="GO:0005886">
    <property type="term" value="C:plasma membrane"/>
    <property type="evidence" value="ECO:0007669"/>
    <property type="project" value="UniProtKB-SubCell"/>
</dbReference>
<dbReference type="RefSeq" id="WP_160972938.1">
    <property type="nucleotide sequence ID" value="NZ_WWEN01000003.1"/>
</dbReference>
<evidence type="ECO:0000256" key="1">
    <source>
        <dbReference type="ARBA" id="ARBA00004651"/>
    </source>
</evidence>
<feature type="region of interest" description="Disordered" evidence="9">
    <location>
        <begin position="1"/>
        <end position="46"/>
    </location>
</feature>
<dbReference type="Gene3D" id="1.10.3720.10">
    <property type="entry name" value="MetI-like"/>
    <property type="match status" value="1"/>
</dbReference>
<keyword evidence="4" id="KW-1003">Cell membrane</keyword>
<feature type="transmembrane region" description="Helical" evidence="8">
    <location>
        <begin position="418"/>
        <end position="439"/>
    </location>
</feature>
<reference evidence="11 12" key="1">
    <citation type="submission" date="2020-01" db="EMBL/GenBank/DDBJ databases">
        <authorList>
            <person name="Chen S."/>
        </authorList>
    </citation>
    <scope>NUCLEOTIDE SEQUENCE [LARGE SCALE GENOMIC DNA]</scope>
    <source>
        <strain evidence="11 12">GS-10</strain>
    </source>
</reference>
<keyword evidence="7 8" id="KW-0472">Membrane</keyword>
<proteinExistence type="inferred from homology"/>
<keyword evidence="5 8" id="KW-0812">Transmembrane</keyword>
<name>A0A6L8LGJ3_9RHOB</name>
<evidence type="ECO:0000256" key="7">
    <source>
        <dbReference type="ARBA" id="ARBA00023136"/>
    </source>
</evidence>
<dbReference type="CDD" id="cd06261">
    <property type="entry name" value="TM_PBP2"/>
    <property type="match status" value="1"/>
</dbReference>
<comment type="caution">
    <text evidence="11">The sequence shown here is derived from an EMBL/GenBank/DDBJ whole genome shotgun (WGS) entry which is preliminary data.</text>
</comment>
<feature type="transmembrane region" description="Helical" evidence="8">
    <location>
        <begin position="67"/>
        <end position="91"/>
    </location>
</feature>
<organism evidence="11 12">
    <name type="scientific">Thalassovita mangrovi</name>
    <dbReference type="NCBI Taxonomy" id="2692236"/>
    <lineage>
        <taxon>Bacteria</taxon>
        <taxon>Pseudomonadati</taxon>
        <taxon>Pseudomonadota</taxon>
        <taxon>Alphaproteobacteria</taxon>
        <taxon>Rhodobacterales</taxon>
        <taxon>Roseobacteraceae</taxon>
        <taxon>Thalassovita</taxon>
    </lineage>
</organism>
<evidence type="ECO:0000259" key="10">
    <source>
        <dbReference type="PROSITE" id="PS50928"/>
    </source>
</evidence>
<dbReference type="PANTHER" id="PTHR42929:SF5">
    <property type="entry name" value="ABC TRANSPORTER PERMEASE PROTEIN"/>
    <property type="match status" value="1"/>
</dbReference>
<evidence type="ECO:0000256" key="9">
    <source>
        <dbReference type="SAM" id="MobiDB-lite"/>
    </source>
</evidence>
<sequence length="550" mass="60850">MSELKGSGQQTADAPTPEDAFHETATLDSREQTHAPGAAPDGPVLAADGTPLKRSLARALRMQKIRALALIAPLLIFVLLTFIAPIASMLFRSVENEIVSDTLPETVVVLNDWDSAGGAPLPESLFEAFYVDLFLAQEQKLHTRLGTRLNYEQTGMSSLFRKSGRQVGKFDTDKYTDQFTALDASWEDPASWVAMMDNKSNRTALPFTARSWDRWVAYLNTEGDDPAKEDIEDFLFTTLYLDLAKTGGKGASDARITAAGSAVGDFETVSLAEQFADAEKDWADPEIWRVIQTFSPKFTSGYYLNAIDMQKTPDGIEKRPENQQIYLMLFKRTMFMSLVITFSCIMLGYPVAWILANLPSRTANLLMILVLLPFWTSLLVRTSAWKVMLQQQGVINDTLVWLGLVADDARLVMINNQFGTIVAMTHILLPFMILPLYSVMQTIPPTYLRAAKSLGATNWTAFWRVYFPQSVPGIGAGSVLVFILAIGYYITPEIVGGNTGTFISNRIAFHISSSLNWGLGAALGTILLAVVMLLYWVYDKIVGIDNVKLG</sequence>
<dbReference type="EMBL" id="WWEN01000003">
    <property type="protein sequence ID" value="MYM55237.1"/>
    <property type="molecule type" value="Genomic_DNA"/>
</dbReference>